<comment type="caution">
    <text evidence="2">The sequence shown here is derived from an EMBL/GenBank/DDBJ whole genome shotgun (WGS) entry which is preliminary data.</text>
</comment>
<dbReference type="EMBL" id="JBBPBN010000007">
    <property type="protein sequence ID" value="KAK9034719.1"/>
    <property type="molecule type" value="Genomic_DNA"/>
</dbReference>
<feature type="compositionally biased region" description="Polar residues" evidence="1">
    <location>
        <begin position="15"/>
        <end position="24"/>
    </location>
</feature>
<organism evidence="2 3">
    <name type="scientific">Hibiscus sabdariffa</name>
    <name type="common">roselle</name>
    <dbReference type="NCBI Taxonomy" id="183260"/>
    <lineage>
        <taxon>Eukaryota</taxon>
        <taxon>Viridiplantae</taxon>
        <taxon>Streptophyta</taxon>
        <taxon>Embryophyta</taxon>
        <taxon>Tracheophyta</taxon>
        <taxon>Spermatophyta</taxon>
        <taxon>Magnoliopsida</taxon>
        <taxon>eudicotyledons</taxon>
        <taxon>Gunneridae</taxon>
        <taxon>Pentapetalae</taxon>
        <taxon>rosids</taxon>
        <taxon>malvids</taxon>
        <taxon>Malvales</taxon>
        <taxon>Malvaceae</taxon>
        <taxon>Malvoideae</taxon>
        <taxon>Hibiscus</taxon>
    </lineage>
</organism>
<evidence type="ECO:0000313" key="3">
    <source>
        <dbReference type="Proteomes" id="UP001396334"/>
    </source>
</evidence>
<reference evidence="2 3" key="1">
    <citation type="journal article" date="2024" name="G3 (Bethesda)">
        <title>Genome assembly of Hibiscus sabdariffa L. provides insights into metabolisms of medicinal natural products.</title>
        <authorList>
            <person name="Kim T."/>
        </authorList>
    </citation>
    <scope>NUCLEOTIDE SEQUENCE [LARGE SCALE GENOMIC DNA]</scope>
    <source>
        <strain evidence="2">TK-2024</strain>
        <tissue evidence="2">Old leaves</tissue>
    </source>
</reference>
<proteinExistence type="predicted"/>
<protein>
    <submittedName>
        <fullName evidence="2">Uncharacterized protein</fullName>
    </submittedName>
</protein>
<evidence type="ECO:0000256" key="1">
    <source>
        <dbReference type="SAM" id="MobiDB-lite"/>
    </source>
</evidence>
<feature type="region of interest" description="Disordered" evidence="1">
    <location>
        <begin position="1"/>
        <end position="24"/>
    </location>
</feature>
<dbReference type="Proteomes" id="UP001396334">
    <property type="component" value="Unassembled WGS sequence"/>
</dbReference>
<accession>A0ABR2TBY9</accession>
<gene>
    <name evidence="2" type="ORF">V6N11_050873</name>
</gene>
<sequence>MADGGEEVDGARGSGTPSTKESVKSLTTQYTALLTVVQGLWEPRLNSYLRNLEQQESCPKQSPHQPLQ</sequence>
<evidence type="ECO:0000313" key="2">
    <source>
        <dbReference type="EMBL" id="KAK9034719.1"/>
    </source>
</evidence>
<keyword evidence="3" id="KW-1185">Reference proteome</keyword>
<name>A0ABR2TBY9_9ROSI</name>